<evidence type="ECO:0000313" key="2">
    <source>
        <dbReference type="Proteomes" id="UP000321570"/>
    </source>
</evidence>
<gene>
    <name evidence="1" type="ORF">WMSIL1_LOCUS3860</name>
</gene>
<protein>
    <submittedName>
        <fullName evidence="1">Uncharacterized protein</fullName>
    </submittedName>
</protein>
<sequence>ISHRSEKVNIPQTIVADTVYLTPLLTNLVCTDPSFSYNHFYQLNMHATISLCLFSPKVSIINSLH</sequence>
<dbReference type="AlphaFoldDB" id="A0A564Y881"/>
<proteinExistence type="predicted"/>
<evidence type="ECO:0000313" key="1">
    <source>
        <dbReference type="EMBL" id="VUZ43472.1"/>
    </source>
</evidence>
<dbReference type="EMBL" id="CABIJS010000111">
    <property type="protein sequence ID" value="VUZ43472.1"/>
    <property type="molecule type" value="Genomic_DNA"/>
</dbReference>
<feature type="non-terminal residue" evidence="1">
    <location>
        <position position="1"/>
    </location>
</feature>
<reference evidence="1 2" key="1">
    <citation type="submission" date="2019-07" db="EMBL/GenBank/DDBJ databases">
        <authorList>
            <person name="Jastrzebski P J."/>
            <person name="Paukszto L."/>
            <person name="Jastrzebski P J."/>
        </authorList>
    </citation>
    <scope>NUCLEOTIDE SEQUENCE [LARGE SCALE GENOMIC DNA]</scope>
    <source>
        <strain evidence="1 2">WMS-il1</strain>
    </source>
</reference>
<accession>A0A564Y881</accession>
<organism evidence="1 2">
    <name type="scientific">Hymenolepis diminuta</name>
    <name type="common">Rat tapeworm</name>
    <dbReference type="NCBI Taxonomy" id="6216"/>
    <lineage>
        <taxon>Eukaryota</taxon>
        <taxon>Metazoa</taxon>
        <taxon>Spiralia</taxon>
        <taxon>Lophotrochozoa</taxon>
        <taxon>Platyhelminthes</taxon>
        <taxon>Cestoda</taxon>
        <taxon>Eucestoda</taxon>
        <taxon>Cyclophyllidea</taxon>
        <taxon>Hymenolepididae</taxon>
        <taxon>Hymenolepis</taxon>
    </lineage>
</organism>
<keyword evidence="2" id="KW-1185">Reference proteome</keyword>
<name>A0A564Y881_HYMDI</name>
<dbReference type="Proteomes" id="UP000321570">
    <property type="component" value="Unassembled WGS sequence"/>
</dbReference>